<evidence type="ECO:0000313" key="2">
    <source>
        <dbReference type="Proteomes" id="UP000800235"/>
    </source>
</evidence>
<proteinExistence type="predicted"/>
<comment type="caution">
    <text evidence="1">The sequence shown here is derived from an EMBL/GenBank/DDBJ whole genome shotgun (WGS) entry which is preliminary data.</text>
</comment>
<organism evidence="1 2">
    <name type="scientific">Tothia fuscella</name>
    <dbReference type="NCBI Taxonomy" id="1048955"/>
    <lineage>
        <taxon>Eukaryota</taxon>
        <taxon>Fungi</taxon>
        <taxon>Dikarya</taxon>
        <taxon>Ascomycota</taxon>
        <taxon>Pezizomycotina</taxon>
        <taxon>Dothideomycetes</taxon>
        <taxon>Pleosporomycetidae</taxon>
        <taxon>Venturiales</taxon>
        <taxon>Cylindrosympodiaceae</taxon>
        <taxon>Tothia</taxon>
    </lineage>
</organism>
<dbReference type="EMBL" id="MU007058">
    <property type="protein sequence ID" value="KAF2427697.1"/>
    <property type="molecule type" value="Genomic_DNA"/>
</dbReference>
<dbReference type="Proteomes" id="UP000800235">
    <property type="component" value="Unassembled WGS sequence"/>
</dbReference>
<reference evidence="1" key="1">
    <citation type="journal article" date="2020" name="Stud. Mycol.">
        <title>101 Dothideomycetes genomes: a test case for predicting lifestyles and emergence of pathogens.</title>
        <authorList>
            <person name="Haridas S."/>
            <person name="Albert R."/>
            <person name="Binder M."/>
            <person name="Bloem J."/>
            <person name="Labutti K."/>
            <person name="Salamov A."/>
            <person name="Andreopoulos B."/>
            <person name="Baker S."/>
            <person name="Barry K."/>
            <person name="Bills G."/>
            <person name="Bluhm B."/>
            <person name="Cannon C."/>
            <person name="Castanera R."/>
            <person name="Culley D."/>
            <person name="Daum C."/>
            <person name="Ezra D."/>
            <person name="Gonzalez J."/>
            <person name="Henrissat B."/>
            <person name="Kuo A."/>
            <person name="Liang C."/>
            <person name="Lipzen A."/>
            <person name="Lutzoni F."/>
            <person name="Magnuson J."/>
            <person name="Mondo S."/>
            <person name="Nolan M."/>
            <person name="Ohm R."/>
            <person name="Pangilinan J."/>
            <person name="Park H.-J."/>
            <person name="Ramirez L."/>
            <person name="Alfaro M."/>
            <person name="Sun H."/>
            <person name="Tritt A."/>
            <person name="Yoshinaga Y."/>
            <person name="Zwiers L.-H."/>
            <person name="Turgeon B."/>
            <person name="Goodwin S."/>
            <person name="Spatafora J."/>
            <person name="Crous P."/>
            <person name="Grigoriev I."/>
        </authorList>
    </citation>
    <scope>NUCLEOTIDE SEQUENCE</scope>
    <source>
        <strain evidence="1">CBS 130266</strain>
    </source>
</reference>
<dbReference type="SUPFAM" id="SSF81383">
    <property type="entry name" value="F-box domain"/>
    <property type="match status" value="1"/>
</dbReference>
<evidence type="ECO:0000313" key="1">
    <source>
        <dbReference type="EMBL" id="KAF2427697.1"/>
    </source>
</evidence>
<accession>A0A9P4NMV4</accession>
<evidence type="ECO:0008006" key="3">
    <source>
        <dbReference type="Google" id="ProtNLM"/>
    </source>
</evidence>
<name>A0A9P4NMV4_9PEZI</name>
<dbReference type="InterPro" id="IPR036047">
    <property type="entry name" value="F-box-like_dom_sf"/>
</dbReference>
<gene>
    <name evidence="1" type="ORF">EJ08DRAFT_346925</name>
</gene>
<dbReference type="AlphaFoldDB" id="A0A9P4NMV4"/>
<protein>
    <recommendedName>
        <fullName evidence="3">F-box domain-containing protein</fullName>
    </recommendedName>
</protein>
<sequence length="371" mass="41491">MAPENPDLMSLPLELKREIIFHLDLSSLKNIRLVHKSLNEASSFKFCRYMVHLRSVAVSYTLPSIHRLVDISNHSHYSTHVRSLRVEMDGLLRPDGPISHAILSGAFTMLLAHALGNLTECTRIQVACDPNSYRHYTGPREDLLVHASTLLSAVVGAVIISRTPLKVLKCGSLFNDLAFPTSLLGSFIAFPGFSAAATHLTDLELKMSILEQAEFRDTKANVLADFLALIPSLEDLSIDLAGDSKDHNTSLDLLQSVFANTTLPSLQTLAIHTPFRPAQLRVFLFRHRETVRNLHVYPRSMQDCCANTLKPLLRSICDDLSLRNLCFSINSQCYCNGTAHSGKVEFRFNVQTRLQVKRKIASQIREDLGHH</sequence>
<keyword evidence="2" id="KW-1185">Reference proteome</keyword>